<evidence type="ECO:0008006" key="3">
    <source>
        <dbReference type="Google" id="ProtNLM"/>
    </source>
</evidence>
<dbReference type="Gene3D" id="3.40.50.300">
    <property type="entry name" value="P-loop containing nucleotide triphosphate hydrolases"/>
    <property type="match status" value="1"/>
</dbReference>
<evidence type="ECO:0000313" key="1">
    <source>
        <dbReference type="EMBL" id="TQJ14705.1"/>
    </source>
</evidence>
<keyword evidence="2" id="KW-1185">Reference proteome</keyword>
<dbReference type="InterPro" id="IPR027417">
    <property type="entry name" value="P-loop_NTPase"/>
</dbReference>
<organism evidence="1 2">
    <name type="scientific">Yimella lutea</name>
    <dbReference type="NCBI Taxonomy" id="587872"/>
    <lineage>
        <taxon>Bacteria</taxon>
        <taxon>Bacillati</taxon>
        <taxon>Actinomycetota</taxon>
        <taxon>Actinomycetes</taxon>
        <taxon>Micrococcales</taxon>
        <taxon>Dermacoccaceae</taxon>
        <taxon>Yimella</taxon>
    </lineage>
</organism>
<dbReference type="SUPFAM" id="SSF52540">
    <property type="entry name" value="P-loop containing nucleoside triphosphate hydrolases"/>
    <property type="match status" value="1"/>
</dbReference>
<name>A0A542EHA7_9MICO</name>
<dbReference type="Proteomes" id="UP000320806">
    <property type="component" value="Unassembled WGS sequence"/>
</dbReference>
<dbReference type="EMBL" id="VFMO01000001">
    <property type="protein sequence ID" value="TQJ14705.1"/>
    <property type="molecule type" value="Genomic_DNA"/>
</dbReference>
<gene>
    <name evidence="1" type="ORF">FB459_2205</name>
</gene>
<reference evidence="1 2" key="1">
    <citation type="submission" date="2019-06" db="EMBL/GenBank/DDBJ databases">
        <title>Sequencing the genomes of 1000 actinobacteria strains.</title>
        <authorList>
            <person name="Klenk H.-P."/>
        </authorList>
    </citation>
    <scope>NUCLEOTIDE SEQUENCE [LARGE SCALE GENOMIC DNA]</scope>
    <source>
        <strain evidence="1 2">DSM 19828</strain>
    </source>
</reference>
<proteinExistence type="predicted"/>
<dbReference type="AlphaFoldDB" id="A0A542EHA7"/>
<accession>A0A542EHA7</accession>
<sequence length="381" mass="40617">MPTTTASPVTLPGTVQQRVAAAAARAGVPVCFQSDPGQGKTATITAWLSAWGYQAEILSPANREPADFLGQMVLTQDGTTGHAPLSWAKRLTQTTRHAAVLLDEANLGAEDTMKALHRVLEEKVVGDLPLPKNTAMICTINPPSNATGAVELPAAVANRMLHLQWDMDFDAWAAGLVGGFDTADVPTLDSLAPGGSTDDLRREALMVSMFLRQKPELRNACPDTMAQAAGPWPSYRSWTKMVQVLAWLHVSDVDARLAAINGLVGEGAGRSYREFCRTQRLLDPHAALADPSIVDWKNTEPDVLWSLGLAVSALADEDTTGKVRTAGLALAAAGAKAGYTDNGWFIARRLLLNMPAGYKVPAQARREFAERFVAAGILAAA</sequence>
<dbReference type="OrthoDB" id="9808317at2"/>
<dbReference type="RefSeq" id="WP_141928481.1">
    <property type="nucleotide sequence ID" value="NZ_BAABCI010000032.1"/>
</dbReference>
<comment type="caution">
    <text evidence="1">The sequence shown here is derived from an EMBL/GenBank/DDBJ whole genome shotgun (WGS) entry which is preliminary data.</text>
</comment>
<protein>
    <recommendedName>
        <fullName evidence="3">Dynein-related subfamily AAA family protein</fullName>
    </recommendedName>
</protein>
<evidence type="ECO:0000313" key="2">
    <source>
        <dbReference type="Proteomes" id="UP000320806"/>
    </source>
</evidence>